<keyword evidence="3" id="KW-1185">Reference proteome</keyword>
<feature type="non-terminal residue" evidence="2">
    <location>
        <position position="1"/>
    </location>
</feature>
<proteinExistence type="predicted"/>
<dbReference type="Pfam" id="PF17667">
    <property type="entry name" value="Pkinase_fungal"/>
    <property type="match status" value="1"/>
</dbReference>
<sequence length="80" mass="9154">HRVLWEKGIRHLNPSLANTMVRIVEGKSRGVLNDWELATICGESRHDASELTGNWLFMAVELMTDEGLSGDLPRLYRYDL</sequence>
<reference evidence="2 3" key="1">
    <citation type="journal article" date="2018" name="Biotechnol. Biofuels">
        <title>Integrative visual omics of the white-rot fungus Polyporus brumalis exposes the biotechnological potential of its oxidative enzymes for delignifying raw plant biomass.</title>
        <authorList>
            <person name="Miyauchi S."/>
            <person name="Rancon A."/>
            <person name="Drula E."/>
            <person name="Hage H."/>
            <person name="Chaduli D."/>
            <person name="Favel A."/>
            <person name="Grisel S."/>
            <person name="Henrissat B."/>
            <person name="Herpoel-Gimbert I."/>
            <person name="Ruiz-Duenas F.J."/>
            <person name="Chevret D."/>
            <person name="Hainaut M."/>
            <person name="Lin J."/>
            <person name="Wang M."/>
            <person name="Pangilinan J."/>
            <person name="Lipzen A."/>
            <person name="Lesage-Meessen L."/>
            <person name="Navarro D."/>
            <person name="Riley R."/>
            <person name="Grigoriev I.V."/>
            <person name="Zhou S."/>
            <person name="Raouche S."/>
            <person name="Rosso M.N."/>
        </authorList>
    </citation>
    <scope>NUCLEOTIDE SEQUENCE [LARGE SCALE GENOMIC DNA]</scope>
    <source>
        <strain evidence="2 3">BRFM 1820</strain>
    </source>
</reference>
<organism evidence="2 3">
    <name type="scientific">Lentinus brumalis</name>
    <dbReference type="NCBI Taxonomy" id="2498619"/>
    <lineage>
        <taxon>Eukaryota</taxon>
        <taxon>Fungi</taxon>
        <taxon>Dikarya</taxon>
        <taxon>Basidiomycota</taxon>
        <taxon>Agaricomycotina</taxon>
        <taxon>Agaricomycetes</taxon>
        <taxon>Polyporales</taxon>
        <taxon>Polyporaceae</taxon>
        <taxon>Lentinus</taxon>
    </lineage>
</organism>
<gene>
    <name evidence="2" type="ORF">OH76DRAFT_1330449</name>
</gene>
<dbReference type="EMBL" id="KZ857441">
    <property type="protein sequence ID" value="RDX45105.1"/>
    <property type="molecule type" value="Genomic_DNA"/>
</dbReference>
<evidence type="ECO:0000313" key="2">
    <source>
        <dbReference type="EMBL" id="RDX45105.1"/>
    </source>
</evidence>
<dbReference type="InterPro" id="IPR040976">
    <property type="entry name" value="Pkinase_fungal"/>
</dbReference>
<name>A0A371CXU7_9APHY</name>
<feature type="non-terminal residue" evidence="2">
    <location>
        <position position="80"/>
    </location>
</feature>
<feature type="domain" description="Fungal-type protein kinase" evidence="1">
    <location>
        <begin position="1"/>
        <end position="66"/>
    </location>
</feature>
<dbReference type="OrthoDB" id="5584477at2759"/>
<accession>A0A371CXU7</accession>
<dbReference type="Proteomes" id="UP000256964">
    <property type="component" value="Unassembled WGS sequence"/>
</dbReference>
<evidence type="ECO:0000313" key="3">
    <source>
        <dbReference type="Proteomes" id="UP000256964"/>
    </source>
</evidence>
<dbReference type="AlphaFoldDB" id="A0A371CXU7"/>
<protein>
    <recommendedName>
        <fullName evidence="1">Fungal-type protein kinase domain-containing protein</fullName>
    </recommendedName>
</protein>
<evidence type="ECO:0000259" key="1">
    <source>
        <dbReference type="Pfam" id="PF17667"/>
    </source>
</evidence>